<dbReference type="EC" id="3.1.3.48" evidence="2"/>
<protein>
    <recommendedName>
        <fullName evidence="2">protein-tyrosine-phosphatase</fullName>
        <ecNumber evidence="2">3.1.3.48</ecNumber>
    </recommendedName>
</protein>
<evidence type="ECO:0000256" key="3">
    <source>
        <dbReference type="ARBA" id="ARBA00022801"/>
    </source>
</evidence>
<dbReference type="WBParaSite" id="EEL_0000027101-mRNA-1">
    <property type="protein sequence ID" value="EEL_0000027101-mRNA-1"/>
    <property type="gene ID" value="EEL_0000027101"/>
</dbReference>
<feature type="domain" description="Tyrosine specific protein phosphatases" evidence="7">
    <location>
        <begin position="74"/>
        <end position="129"/>
    </location>
</feature>
<dbReference type="GO" id="GO:0008138">
    <property type="term" value="F:protein tyrosine/serine/threonine phosphatase activity"/>
    <property type="evidence" value="ECO:0007669"/>
    <property type="project" value="InterPro"/>
</dbReference>
<evidence type="ECO:0000256" key="5">
    <source>
        <dbReference type="PIRSR" id="PIRSR000941-50"/>
    </source>
</evidence>
<dbReference type="PANTHER" id="PTHR45848:SF4">
    <property type="entry name" value="DUAL SPECIFICITY PROTEIN PHOSPHATASE 12"/>
    <property type="match status" value="1"/>
</dbReference>
<accession>A0A158Q6S1</accession>
<reference evidence="9" key="1">
    <citation type="submission" date="2016-04" db="UniProtKB">
        <authorList>
            <consortium name="WormBaseParasite"/>
        </authorList>
    </citation>
    <scope>IDENTIFICATION</scope>
</reference>
<dbReference type="InterPro" id="IPR016278">
    <property type="entry name" value="DUSP12"/>
</dbReference>
<evidence type="ECO:0000259" key="7">
    <source>
        <dbReference type="PROSITE" id="PS50056"/>
    </source>
</evidence>
<evidence type="ECO:0000256" key="2">
    <source>
        <dbReference type="ARBA" id="ARBA00013064"/>
    </source>
</evidence>
<dbReference type="SMART" id="SM00195">
    <property type="entry name" value="DSPc"/>
    <property type="match status" value="1"/>
</dbReference>
<organism evidence="8 9">
    <name type="scientific">Elaeophora elaphi</name>
    <dbReference type="NCBI Taxonomy" id="1147741"/>
    <lineage>
        <taxon>Eukaryota</taxon>
        <taxon>Metazoa</taxon>
        <taxon>Ecdysozoa</taxon>
        <taxon>Nematoda</taxon>
        <taxon>Chromadorea</taxon>
        <taxon>Rhabditida</taxon>
        <taxon>Spirurina</taxon>
        <taxon>Spiruromorpha</taxon>
        <taxon>Filarioidea</taxon>
        <taxon>Onchocercidae</taxon>
        <taxon>Elaeophora</taxon>
    </lineage>
</organism>
<feature type="domain" description="Tyrosine-protein phosphatase" evidence="6">
    <location>
        <begin position="1"/>
        <end position="150"/>
    </location>
</feature>
<evidence type="ECO:0000313" key="9">
    <source>
        <dbReference type="WBParaSite" id="EEL_0000027101-mRNA-1"/>
    </source>
</evidence>
<evidence type="ECO:0000256" key="4">
    <source>
        <dbReference type="ARBA" id="ARBA00022912"/>
    </source>
</evidence>
<dbReference type="Pfam" id="PF00782">
    <property type="entry name" value="DSPc"/>
    <property type="match status" value="1"/>
</dbReference>
<dbReference type="SUPFAM" id="SSF52799">
    <property type="entry name" value="(Phosphotyrosine protein) phosphatases II"/>
    <property type="match status" value="1"/>
</dbReference>
<dbReference type="GO" id="GO:0004725">
    <property type="term" value="F:protein tyrosine phosphatase activity"/>
    <property type="evidence" value="ECO:0007669"/>
    <property type="project" value="UniProtKB-EC"/>
</dbReference>
<dbReference type="AlphaFoldDB" id="A0A158Q6S1"/>
<dbReference type="InterPro" id="IPR020422">
    <property type="entry name" value="TYR_PHOSPHATASE_DUAL_dom"/>
</dbReference>
<evidence type="ECO:0000259" key="6">
    <source>
        <dbReference type="PROSITE" id="PS50054"/>
    </source>
</evidence>
<dbReference type="PANTHER" id="PTHR45848">
    <property type="entry name" value="DUAL SPECIFICITY PROTEIN PHOSPHATASE 12 FAMILY MEMBER"/>
    <property type="match status" value="1"/>
</dbReference>
<dbReference type="GO" id="GO:0005634">
    <property type="term" value="C:nucleus"/>
    <property type="evidence" value="ECO:0007669"/>
    <property type="project" value="TreeGrafter"/>
</dbReference>
<dbReference type="Proteomes" id="UP000050640">
    <property type="component" value="Unplaced"/>
</dbReference>
<dbReference type="InterPro" id="IPR000387">
    <property type="entry name" value="Tyr_Pase_dom"/>
</dbReference>
<name>A0A158Q6S1_9BILA</name>
<dbReference type="Gene3D" id="3.90.190.10">
    <property type="entry name" value="Protein tyrosine phosphatase superfamily"/>
    <property type="match status" value="1"/>
</dbReference>
<proteinExistence type="inferred from homology"/>
<dbReference type="PROSITE" id="PS50056">
    <property type="entry name" value="TYR_PHOSPHATASE_2"/>
    <property type="match status" value="1"/>
</dbReference>
<dbReference type="STRING" id="1147741.A0A158Q6S1"/>
<dbReference type="InterPro" id="IPR000340">
    <property type="entry name" value="Dual-sp_phosphatase_cat-dom"/>
</dbReference>
<sequence length="284" mass="32292">MIDRIIENLYLSDVQDVLDEFAVDRIKNELEVSHILTVAVESIPMEKHILGISYMFIFALDTETQDMFTGDLLANALTYIRTSIENHGRILVHCEAGISRSVFVVAAYLMQKLRWSSAKAIEYIQRIRPIALPNDGFMRQLQIFETCHFIADMDVISQCSLYKNWLLKISSADALSARFSVDENSSDLVDSTNVEHRCRKCRKILFNDKHIMRHKILTSDAITGDGEMETMDCIFGYFISPMEWMSLSEHRGKISCSCNEKLGHYDWGGRVCQGITGRPCGTAG</sequence>
<keyword evidence="4" id="KW-0904">Protein phosphatase</keyword>
<feature type="active site" description="Phosphocysteine intermediate" evidence="5">
    <location>
        <position position="94"/>
    </location>
</feature>
<keyword evidence="3" id="KW-0378">Hydrolase</keyword>
<dbReference type="PROSITE" id="PS50054">
    <property type="entry name" value="TYR_PHOSPHATASE_DUAL"/>
    <property type="match status" value="1"/>
</dbReference>
<dbReference type="InterPro" id="IPR029021">
    <property type="entry name" value="Prot-tyrosine_phosphatase-like"/>
</dbReference>
<dbReference type="PIRSF" id="PIRSF000941">
    <property type="entry name" value="DUSP12"/>
    <property type="match status" value="1"/>
</dbReference>
<dbReference type="CDD" id="cd14498">
    <property type="entry name" value="DSP"/>
    <property type="match status" value="1"/>
</dbReference>
<evidence type="ECO:0000256" key="1">
    <source>
        <dbReference type="ARBA" id="ARBA00008601"/>
    </source>
</evidence>
<comment type="similarity">
    <text evidence="1">Belongs to the protein-tyrosine phosphatase family. Non-receptor class dual specificity subfamily.</text>
</comment>
<keyword evidence="8" id="KW-1185">Reference proteome</keyword>
<evidence type="ECO:0000313" key="8">
    <source>
        <dbReference type="Proteomes" id="UP000050640"/>
    </source>
</evidence>